<evidence type="ECO:0000313" key="10">
    <source>
        <dbReference type="EMBL" id="KKB63517.1"/>
    </source>
</evidence>
<evidence type="ECO:0000256" key="7">
    <source>
        <dbReference type="ARBA" id="ARBA00023136"/>
    </source>
</evidence>
<evidence type="ECO:0000256" key="3">
    <source>
        <dbReference type="ARBA" id="ARBA00022475"/>
    </source>
</evidence>
<evidence type="ECO:0000256" key="4">
    <source>
        <dbReference type="ARBA" id="ARBA00022692"/>
    </source>
</evidence>
<protein>
    <submittedName>
        <fullName evidence="10">ABC transporter permease</fullName>
    </submittedName>
</protein>
<keyword evidence="6 9" id="KW-1133">Transmembrane helix</keyword>
<dbReference type="InterPro" id="IPR001851">
    <property type="entry name" value="ABC_transp_permease"/>
</dbReference>
<reference evidence="10 11" key="1">
    <citation type="submission" date="2015-03" db="EMBL/GenBank/DDBJ databases">
        <title>Draft Genome Sequence of Burkholderia andropogonis type strain ICMP2807, isolated from Sorghum bicolor.</title>
        <authorList>
            <person name="Lopes-Santos L."/>
            <person name="Castro D.B."/>
            <person name="Ottoboni L.M."/>
            <person name="Park D."/>
            <person name="Weirc B.S."/>
            <person name="Destefano S.A."/>
        </authorList>
    </citation>
    <scope>NUCLEOTIDE SEQUENCE [LARGE SCALE GENOMIC DNA]</scope>
    <source>
        <strain evidence="10 11">ICMP2807</strain>
    </source>
</reference>
<comment type="subcellular location">
    <subcellularLocation>
        <location evidence="1">Cell membrane</location>
        <topology evidence="1">Multi-pass membrane protein</topology>
    </subcellularLocation>
</comment>
<feature type="transmembrane region" description="Helical" evidence="9">
    <location>
        <begin position="150"/>
        <end position="172"/>
    </location>
</feature>
<dbReference type="EMBL" id="LAQU01000009">
    <property type="protein sequence ID" value="KKB63517.1"/>
    <property type="molecule type" value="Genomic_DNA"/>
</dbReference>
<dbReference type="GO" id="GO:0022857">
    <property type="term" value="F:transmembrane transporter activity"/>
    <property type="evidence" value="ECO:0007669"/>
    <property type="project" value="InterPro"/>
</dbReference>
<keyword evidence="5" id="KW-0029">Amino-acid transport</keyword>
<evidence type="ECO:0000256" key="2">
    <source>
        <dbReference type="ARBA" id="ARBA00022448"/>
    </source>
</evidence>
<dbReference type="STRING" id="28092.WM40_10870"/>
<dbReference type="InterPro" id="IPR052157">
    <property type="entry name" value="BCAA_transport_permease"/>
</dbReference>
<sequence>MNAQILMILGQDGLTNGAIYALLAVSILLVFSVTRVLFIPQGEFVVYGGLSMAAMQNGRPLHVVWLLVVLSVLSVAADVIARRRHRGVWALRPAEAGQLAYPVILAGMLAVLPLAALPTWVQAMLALAVITPMAPPMYRLFYQPVADASVLTLMIVSIALHLVLVGLALLLFGPDGSRTSTFVDLPLSLDGINLDSQALLVMVLAGLLMVAIHQLFEHTLYGKALRAVAFNRIGARLMGISPVFAGKAAFFLAAVIGVVSGVVIAPLTTLYFDSGFLISLKGFVGSIIGGLVSYPVAAAGAVVVGLIEAFASFWASPYKEIIVFTLIIPVLLWRSRKHAPLEEEH</sequence>
<feature type="transmembrane region" description="Helical" evidence="9">
    <location>
        <begin position="284"/>
        <end position="307"/>
    </location>
</feature>
<keyword evidence="11" id="KW-1185">Reference proteome</keyword>
<accession>A0A0F5K1V6</accession>
<dbReference type="OrthoDB" id="5293349at2"/>
<evidence type="ECO:0000256" key="5">
    <source>
        <dbReference type="ARBA" id="ARBA00022970"/>
    </source>
</evidence>
<dbReference type="CDD" id="cd06582">
    <property type="entry name" value="TM_PBP1_LivH_like"/>
    <property type="match status" value="1"/>
</dbReference>
<dbReference type="AlphaFoldDB" id="A0A0F5K1V6"/>
<dbReference type="PATRIC" id="fig|28092.6.peg.2562"/>
<keyword evidence="2" id="KW-0813">Transport</keyword>
<feature type="transmembrane region" description="Helical" evidence="9">
    <location>
        <begin position="198"/>
        <end position="216"/>
    </location>
</feature>
<dbReference type="Proteomes" id="UP000033618">
    <property type="component" value="Unassembled WGS sequence"/>
</dbReference>
<evidence type="ECO:0000256" key="9">
    <source>
        <dbReference type="SAM" id="Phobius"/>
    </source>
</evidence>
<keyword evidence="4 9" id="KW-0812">Transmembrane</keyword>
<feature type="transmembrane region" description="Helical" evidence="9">
    <location>
        <begin position="20"/>
        <end position="40"/>
    </location>
</feature>
<evidence type="ECO:0000256" key="6">
    <source>
        <dbReference type="ARBA" id="ARBA00022989"/>
    </source>
</evidence>
<organism evidence="10 11">
    <name type="scientific">Robbsia andropogonis</name>
    <dbReference type="NCBI Taxonomy" id="28092"/>
    <lineage>
        <taxon>Bacteria</taxon>
        <taxon>Pseudomonadati</taxon>
        <taxon>Pseudomonadota</taxon>
        <taxon>Betaproteobacteria</taxon>
        <taxon>Burkholderiales</taxon>
        <taxon>Burkholderiaceae</taxon>
        <taxon>Robbsia</taxon>
    </lineage>
</organism>
<gene>
    <name evidence="10" type="ORF">WM40_10870</name>
</gene>
<proteinExistence type="inferred from homology"/>
<dbReference type="GO" id="GO:0006865">
    <property type="term" value="P:amino acid transport"/>
    <property type="evidence" value="ECO:0007669"/>
    <property type="project" value="UniProtKB-KW"/>
</dbReference>
<feature type="transmembrane region" description="Helical" evidence="9">
    <location>
        <begin position="248"/>
        <end position="272"/>
    </location>
</feature>
<comment type="similarity">
    <text evidence="8">Belongs to the binding-protein-dependent transport system permease family. LivHM subfamily.</text>
</comment>
<dbReference type="RefSeq" id="WP_036007952.1">
    <property type="nucleotide sequence ID" value="NZ_CADFGU010000001.1"/>
</dbReference>
<evidence type="ECO:0000256" key="1">
    <source>
        <dbReference type="ARBA" id="ARBA00004651"/>
    </source>
</evidence>
<keyword evidence="7 9" id="KW-0472">Membrane</keyword>
<feature type="transmembrane region" description="Helical" evidence="9">
    <location>
        <begin position="60"/>
        <end position="81"/>
    </location>
</feature>
<comment type="caution">
    <text evidence="10">The sequence shown here is derived from an EMBL/GenBank/DDBJ whole genome shotgun (WGS) entry which is preliminary data.</text>
</comment>
<dbReference type="Pfam" id="PF02653">
    <property type="entry name" value="BPD_transp_2"/>
    <property type="match status" value="1"/>
</dbReference>
<dbReference type="PANTHER" id="PTHR11795">
    <property type="entry name" value="BRANCHED-CHAIN AMINO ACID TRANSPORT SYSTEM PERMEASE PROTEIN LIVH"/>
    <property type="match status" value="1"/>
</dbReference>
<dbReference type="GO" id="GO:0005886">
    <property type="term" value="C:plasma membrane"/>
    <property type="evidence" value="ECO:0007669"/>
    <property type="project" value="UniProtKB-SubCell"/>
</dbReference>
<dbReference type="PANTHER" id="PTHR11795:SF450">
    <property type="entry name" value="ABC TRANSPORTER PERMEASE PROTEIN"/>
    <property type="match status" value="1"/>
</dbReference>
<evidence type="ECO:0000256" key="8">
    <source>
        <dbReference type="ARBA" id="ARBA00037998"/>
    </source>
</evidence>
<feature type="transmembrane region" description="Helical" evidence="9">
    <location>
        <begin position="102"/>
        <end position="130"/>
    </location>
</feature>
<keyword evidence="3" id="KW-1003">Cell membrane</keyword>
<evidence type="ECO:0000313" key="11">
    <source>
        <dbReference type="Proteomes" id="UP000033618"/>
    </source>
</evidence>
<feature type="transmembrane region" description="Helical" evidence="9">
    <location>
        <begin position="313"/>
        <end position="333"/>
    </location>
</feature>
<name>A0A0F5K1V6_9BURK</name>